<dbReference type="EMBL" id="CP092418">
    <property type="protein sequence ID" value="USD22644.1"/>
    <property type="molecule type" value="Genomic_DNA"/>
</dbReference>
<dbReference type="PANTHER" id="PTHR42850:SF11">
    <property type="entry name" value="BIS(5'-NUCLEOSYL)-TETRAPHOSPHATASE [SYMMETRICAL]"/>
    <property type="match status" value="1"/>
</dbReference>
<evidence type="ECO:0000313" key="3">
    <source>
        <dbReference type="Proteomes" id="UP001055658"/>
    </source>
</evidence>
<accession>A0ABY4VL73</accession>
<dbReference type="PANTHER" id="PTHR42850">
    <property type="entry name" value="METALLOPHOSPHOESTERASE"/>
    <property type="match status" value="1"/>
</dbReference>
<evidence type="ECO:0000313" key="2">
    <source>
        <dbReference type="EMBL" id="USD22644.1"/>
    </source>
</evidence>
<dbReference type="InterPro" id="IPR004843">
    <property type="entry name" value="Calcineurin-like_PHP"/>
</dbReference>
<keyword evidence="3" id="KW-1185">Reference proteome</keyword>
<proteinExistence type="predicted"/>
<dbReference type="SUPFAM" id="SSF56300">
    <property type="entry name" value="Metallo-dependent phosphatases"/>
    <property type="match status" value="1"/>
</dbReference>
<dbReference type="InterPro" id="IPR050126">
    <property type="entry name" value="Ap4A_hydrolase"/>
</dbReference>
<dbReference type="InterPro" id="IPR029052">
    <property type="entry name" value="Metallo-depent_PP-like"/>
</dbReference>
<evidence type="ECO:0000259" key="1">
    <source>
        <dbReference type="Pfam" id="PF00149"/>
    </source>
</evidence>
<dbReference type="RefSeq" id="WP_252085000.1">
    <property type="nucleotide sequence ID" value="NZ_CP092418.1"/>
</dbReference>
<protein>
    <submittedName>
        <fullName evidence="2">Metallophosphoesterase</fullName>
    </submittedName>
</protein>
<feature type="domain" description="Calcineurin-like phosphoesterase" evidence="1">
    <location>
        <begin position="20"/>
        <end position="116"/>
    </location>
</feature>
<name>A0ABY4VL73_9GAMM</name>
<sequence>MNLNESTLVLAENELGVDYFVGDIHGSIESFWRGLDSLNFDPDKDRVFSVGDLVDRGQSSMESLRLLHNPWFFAVAGNHERMLYEYLKGNPSKRSIENNWRYSLSIDEKHECLELMRLLSWIIEIKNTSGIVGVTHAYLPERANWNQFKAGLGSSDSEMIEHATWSRAFVSGEERNVEGVKWLFIGHQGLEEPMIKGNVVCIDTCVHILRRYGDSYGLTFSYVSEGAPRFHTINNPK</sequence>
<organism evidence="2 3">
    <name type="scientific">Microbulbifer variabilis</name>
    <dbReference type="NCBI Taxonomy" id="266805"/>
    <lineage>
        <taxon>Bacteria</taxon>
        <taxon>Pseudomonadati</taxon>
        <taxon>Pseudomonadota</taxon>
        <taxon>Gammaproteobacteria</taxon>
        <taxon>Cellvibrionales</taxon>
        <taxon>Microbulbiferaceae</taxon>
        <taxon>Microbulbifer</taxon>
    </lineage>
</organism>
<gene>
    <name evidence="2" type="ORF">MJO52_05790</name>
</gene>
<dbReference type="Proteomes" id="UP001055658">
    <property type="component" value="Chromosome"/>
</dbReference>
<dbReference type="Gene3D" id="3.60.21.10">
    <property type="match status" value="1"/>
</dbReference>
<reference evidence="2" key="1">
    <citation type="submission" date="2022-02" db="EMBL/GenBank/DDBJ databases">
        <title>Coral-associated bacteria.</title>
        <authorList>
            <person name="Tang K."/>
            <person name="Wang X."/>
        </authorList>
    </citation>
    <scope>NUCLEOTIDE SEQUENCE</scope>
    <source>
        <strain evidence="2">SCSIO 43006</strain>
    </source>
</reference>
<dbReference type="Pfam" id="PF00149">
    <property type="entry name" value="Metallophos"/>
    <property type="match status" value="1"/>
</dbReference>